<evidence type="ECO:0000313" key="14">
    <source>
        <dbReference type="EMBL" id="KAF2281983.1"/>
    </source>
</evidence>
<dbReference type="InterPro" id="IPR050330">
    <property type="entry name" value="Bact_OuterMem_StrucFunc"/>
</dbReference>
<dbReference type="PANTHER" id="PTHR30329">
    <property type="entry name" value="STATOR ELEMENT OF FLAGELLAR MOTOR COMPLEX"/>
    <property type="match status" value="1"/>
</dbReference>
<comment type="catalytic activity">
    <reaction evidence="10">
        <text>IMP + L-aspartate + GTP = N(6)-(1,2-dicarboxyethyl)-AMP + GDP + phosphate + 2 H(+)</text>
        <dbReference type="Rhea" id="RHEA:15753"/>
        <dbReference type="ChEBI" id="CHEBI:15378"/>
        <dbReference type="ChEBI" id="CHEBI:29991"/>
        <dbReference type="ChEBI" id="CHEBI:37565"/>
        <dbReference type="ChEBI" id="CHEBI:43474"/>
        <dbReference type="ChEBI" id="CHEBI:57567"/>
        <dbReference type="ChEBI" id="CHEBI:58053"/>
        <dbReference type="ChEBI" id="CHEBI:58189"/>
        <dbReference type="EC" id="6.3.4.4"/>
    </reaction>
</comment>
<dbReference type="PROSITE" id="PS51257">
    <property type="entry name" value="PROKAR_LIPOPROTEIN"/>
    <property type="match status" value="1"/>
</dbReference>
<keyword evidence="7 10" id="KW-0342">GTP-binding</keyword>
<dbReference type="Gene3D" id="3.30.1330.60">
    <property type="entry name" value="OmpA-like domain"/>
    <property type="match status" value="1"/>
</dbReference>
<evidence type="ECO:0000259" key="13">
    <source>
        <dbReference type="PROSITE" id="PS51123"/>
    </source>
</evidence>
<comment type="similarity">
    <text evidence="10">Belongs to the adenylosuccinate synthetase family.</text>
</comment>
<evidence type="ECO:0000256" key="10">
    <source>
        <dbReference type="RuleBase" id="RU000520"/>
    </source>
</evidence>
<organism evidence="14 15">
    <name type="scientific">Hevea brasiliensis</name>
    <name type="common">Para rubber tree</name>
    <name type="synonym">Siphonia brasiliensis</name>
    <dbReference type="NCBI Taxonomy" id="3981"/>
    <lineage>
        <taxon>Eukaryota</taxon>
        <taxon>Viridiplantae</taxon>
        <taxon>Streptophyta</taxon>
        <taxon>Embryophyta</taxon>
        <taxon>Tracheophyta</taxon>
        <taxon>Spermatophyta</taxon>
        <taxon>Magnoliopsida</taxon>
        <taxon>eudicotyledons</taxon>
        <taxon>Gunneridae</taxon>
        <taxon>Pentapetalae</taxon>
        <taxon>rosids</taxon>
        <taxon>fabids</taxon>
        <taxon>Malpighiales</taxon>
        <taxon>Euphorbiaceae</taxon>
        <taxon>Crotonoideae</taxon>
        <taxon>Micrandreae</taxon>
        <taxon>Hevea</taxon>
    </lineage>
</organism>
<keyword evidence="3 10" id="KW-0479">Metal-binding</keyword>
<evidence type="ECO:0000256" key="5">
    <source>
        <dbReference type="ARBA" id="ARBA00022755"/>
    </source>
</evidence>
<dbReference type="InterPro" id="IPR001114">
    <property type="entry name" value="Adenylosuccinate_synthetase"/>
</dbReference>
<dbReference type="Pfam" id="PF00709">
    <property type="entry name" value="Adenylsucc_synt"/>
    <property type="match status" value="1"/>
</dbReference>
<evidence type="ECO:0000256" key="3">
    <source>
        <dbReference type="ARBA" id="ARBA00022723"/>
    </source>
</evidence>
<evidence type="ECO:0000256" key="11">
    <source>
        <dbReference type="SAM" id="MobiDB-lite"/>
    </source>
</evidence>
<dbReference type="PROSITE" id="PS51123">
    <property type="entry name" value="OMPA_2"/>
    <property type="match status" value="1"/>
</dbReference>
<dbReference type="PRINTS" id="PR01021">
    <property type="entry name" value="OMPADOMAIN"/>
</dbReference>
<dbReference type="Proteomes" id="UP000467840">
    <property type="component" value="Unassembled WGS sequence"/>
</dbReference>
<dbReference type="Gene3D" id="3.40.440.10">
    <property type="entry name" value="Adenylosuccinate Synthetase, subunit A, domain 1"/>
    <property type="match status" value="1"/>
</dbReference>
<evidence type="ECO:0000313" key="15">
    <source>
        <dbReference type="Proteomes" id="UP000467840"/>
    </source>
</evidence>
<dbReference type="InterPro" id="IPR006664">
    <property type="entry name" value="OMP_bac"/>
</dbReference>
<evidence type="ECO:0000256" key="4">
    <source>
        <dbReference type="ARBA" id="ARBA00022741"/>
    </source>
</evidence>
<evidence type="ECO:0000256" key="7">
    <source>
        <dbReference type="ARBA" id="ARBA00023134"/>
    </source>
</evidence>
<evidence type="ECO:0000256" key="1">
    <source>
        <dbReference type="ARBA" id="ARBA00004442"/>
    </source>
</evidence>
<dbReference type="InterPro" id="IPR036737">
    <property type="entry name" value="OmpA-like_sf"/>
</dbReference>
<dbReference type="InterPro" id="IPR042109">
    <property type="entry name" value="Adenylosuccinate_synth_dom1"/>
</dbReference>
<dbReference type="GO" id="GO:0004019">
    <property type="term" value="F:adenylosuccinate synthase activity"/>
    <property type="evidence" value="ECO:0007669"/>
    <property type="project" value="UniProtKB-EC"/>
</dbReference>
<keyword evidence="15" id="KW-1185">Reference proteome</keyword>
<dbReference type="GO" id="GO:0046872">
    <property type="term" value="F:metal ion binding"/>
    <property type="evidence" value="ECO:0007669"/>
    <property type="project" value="UniProtKB-KW"/>
</dbReference>
<proteinExistence type="inferred from homology"/>
<comment type="pathway">
    <text evidence="10">Purine metabolism; AMP biosynthesis via de novo pathway; AMP from IMP: step 1/2.</text>
</comment>
<feature type="compositionally biased region" description="Acidic residues" evidence="11">
    <location>
        <begin position="188"/>
        <end position="199"/>
    </location>
</feature>
<dbReference type="SUPFAM" id="SSF103088">
    <property type="entry name" value="OmpA-like"/>
    <property type="match status" value="1"/>
</dbReference>
<dbReference type="EMBL" id="JAAGAX010000511">
    <property type="protein sequence ID" value="KAF2281983.1"/>
    <property type="molecule type" value="Genomic_DNA"/>
</dbReference>
<keyword evidence="6 10" id="KW-0460">Magnesium</keyword>
<evidence type="ECO:0000256" key="12">
    <source>
        <dbReference type="SAM" id="SignalP"/>
    </source>
</evidence>
<keyword evidence="8" id="KW-0472">Membrane</keyword>
<evidence type="ECO:0000256" key="6">
    <source>
        <dbReference type="ARBA" id="ARBA00022842"/>
    </source>
</evidence>
<comment type="function">
    <text evidence="10">Plays an important role in the de novo pathway of purine nucleotide biosynthesis.</text>
</comment>
<keyword evidence="5 10" id="KW-0658">Purine biosynthesis</keyword>
<feature type="domain" description="OmpA-like" evidence="13">
    <location>
        <begin position="34"/>
        <end position="157"/>
    </location>
</feature>
<dbReference type="CDD" id="cd07185">
    <property type="entry name" value="OmpA_C-like"/>
    <property type="match status" value="1"/>
</dbReference>
<keyword evidence="2 10" id="KW-0436">Ligase</keyword>
<gene>
    <name evidence="14" type="ORF">GH714_042807</name>
</gene>
<dbReference type="AlphaFoldDB" id="A0A6A6K0X8"/>
<feature type="region of interest" description="Disordered" evidence="11">
    <location>
        <begin position="175"/>
        <end position="199"/>
    </location>
</feature>
<dbReference type="PANTHER" id="PTHR30329:SF21">
    <property type="entry name" value="LIPOPROTEIN YIAD-RELATED"/>
    <property type="match status" value="1"/>
</dbReference>
<feature type="signal peptide" evidence="12">
    <location>
        <begin position="1"/>
        <end position="20"/>
    </location>
</feature>
<dbReference type="InterPro" id="IPR006665">
    <property type="entry name" value="OmpA-like"/>
</dbReference>
<feature type="chain" id="PRO_5025496288" description="Adenylosuccinate synthetase" evidence="12">
    <location>
        <begin position="21"/>
        <end position="287"/>
    </location>
</feature>
<dbReference type="GO" id="GO:0044208">
    <property type="term" value="P:'de novo' AMP biosynthetic process"/>
    <property type="evidence" value="ECO:0007669"/>
    <property type="project" value="UniProtKB-UniPathway"/>
</dbReference>
<sequence length="287" mass="31548">MLHRWLALCFLASLSVTGCGLFSKEKVGIDVVGVPFSAGRVEKVYFDFNKYEIKGSGKKVLLGLVERMKANKRSTLLIIGHTDSRGTEEYNLALGERRANAVKEFILGCDRSLSPRISTQSRGKAEPEVLVYSSDFKEAEKAHAQNRRVVLIMECQHTVSPKKKRAIRWPFSFGRSTAQQDSDGGGEVSDENPLEDSSEEVASEVVSAAESASEKAAEAAPEVVQQDSEENFHGQQMASIVVVGLQWGDEGKGKIVDWLSVSADAVVRFQGVTMLDTQWLRMGECTN</sequence>
<name>A0A6A6K0X8_HEVBR</name>
<comment type="caution">
    <text evidence="14">The sequence shown here is derived from an EMBL/GenBank/DDBJ whole genome shotgun (WGS) entry which is preliminary data.</text>
</comment>
<keyword evidence="4 10" id="KW-0547">Nucleotide-binding</keyword>
<dbReference type="UniPathway" id="UPA00075">
    <property type="reaction ID" value="UER00335"/>
</dbReference>
<dbReference type="InterPro" id="IPR027417">
    <property type="entry name" value="P-loop_NTPase"/>
</dbReference>
<protein>
    <recommendedName>
        <fullName evidence="10">Adenylosuccinate synthetase</fullName>
        <ecNumber evidence="10">6.3.4.4</ecNumber>
    </recommendedName>
</protein>
<evidence type="ECO:0000256" key="2">
    <source>
        <dbReference type="ARBA" id="ARBA00022598"/>
    </source>
</evidence>
<comment type="subcellular location">
    <subcellularLocation>
        <location evidence="1">Cell outer membrane</location>
    </subcellularLocation>
</comment>
<accession>A0A6A6K0X8</accession>
<keyword evidence="9" id="KW-0998">Cell outer membrane</keyword>
<evidence type="ECO:0000256" key="9">
    <source>
        <dbReference type="ARBA" id="ARBA00023237"/>
    </source>
</evidence>
<dbReference type="SUPFAM" id="SSF52540">
    <property type="entry name" value="P-loop containing nucleoside triphosphate hydrolases"/>
    <property type="match status" value="1"/>
</dbReference>
<dbReference type="GO" id="GO:0005525">
    <property type="term" value="F:GTP binding"/>
    <property type="evidence" value="ECO:0007669"/>
    <property type="project" value="UniProtKB-KW"/>
</dbReference>
<dbReference type="GO" id="GO:0016020">
    <property type="term" value="C:membrane"/>
    <property type="evidence" value="ECO:0007669"/>
    <property type="project" value="InterPro"/>
</dbReference>
<reference evidence="14 15" key="1">
    <citation type="journal article" date="2020" name="Mol. Plant">
        <title>The Chromosome-Based Rubber Tree Genome Provides New Insights into Spurge Genome Evolution and Rubber Biosynthesis.</title>
        <authorList>
            <person name="Liu J."/>
            <person name="Shi C."/>
            <person name="Shi C.C."/>
            <person name="Li W."/>
            <person name="Zhang Q.J."/>
            <person name="Zhang Y."/>
            <person name="Li K."/>
            <person name="Lu H.F."/>
            <person name="Shi C."/>
            <person name="Zhu S.T."/>
            <person name="Xiao Z.Y."/>
            <person name="Nan H."/>
            <person name="Yue Y."/>
            <person name="Zhu X.G."/>
            <person name="Wu Y."/>
            <person name="Hong X.N."/>
            <person name="Fan G.Y."/>
            <person name="Tong Y."/>
            <person name="Zhang D."/>
            <person name="Mao C.L."/>
            <person name="Liu Y.L."/>
            <person name="Hao S.J."/>
            <person name="Liu W.Q."/>
            <person name="Lv M.Q."/>
            <person name="Zhang H.B."/>
            <person name="Liu Y."/>
            <person name="Hu-Tang G.R."/>
            <person name="Wang J.P."/>
            <person name="Wang J.H."/>
            <person name="Sun Y.H."/>
            <person name="Ni S.B."/>
            <person name="Chen W.B."/>
            <person name="Zhang X.C."/>
            <person name="Jiao Y.N."/>
            <person name="Eichler E.E."/>
            <person name="Li G.H."/>
            <person name="Liu X."/>
            <person name="Gao L.Z."/>
        </authorList>
    </citation>
    <scope>NUCLEOTIDE SEQUENCE [LARGE SCALE GENOMIC DNA]</scope>
    <source>
        <strain evidence="15">cv. GT1</strain>
        <tissue evidence="14">Leaf</tissue>
    </source>
</reference>
<dbReference type="Pfam" id="PF00691">
    <property type="entry name" value="OmpA"/>
    <property type="match status" value="1"/>
</dbReference>
<dbReference type="PROSITE" id="PS01266">
    <property type="entry name" value="ADENYLOSUCCIN_SYN_1"/>
    <property type="match status" value="1"/>
</dbReference>
<evidence type="ECO:0000256" key="8">
    <source>
        <dbReference type="ARBA" id="ARBA00023136"/>
    </source>
</evidence>
<keyword evidence="12" id="KW-0732">Signal</keyword>
<dbReference type="InterPro" id="IPR018220">
    <property type="entry name" value="Adenylosuccin_syn_GTP-bd"/>
</dbReference>
<dbReference type="EC" id="6.3.4.4" evidence="10"/>